<dbReference type="Proteomes" id="UP001232063">
    <property type="component" value="Unassembled WGS sequence"/>
</dbReference>
<proteinExistence type="predicted"/>
<feature type="domain" description="Glycosyl transferase family 25" evidence="1">
    <location>
        <begin position="10"/>
        <end position="166"/>
    </location>
</feature>
<evidence type="ECO:0000313" key="2">
    <source>
        <dbReference type="EMBL" id="MDJ1500467.1"/>
    </source>
</evidence>
<dbReference type="InterPro" id="IPR002654">
    <property type="entry name" value="Glyco_trans_25"/>
</dbReference>
<dbReference type="RefSeq" id="WP_314509997.1">
    <property type="nucleotide sequence ID" value="NZ_JASJOU010000002.1"/>
</dbReference>
<keyword evidence="3" id="KW-1185">Reference proteome</keyword>
<organism evidence="2 3">
    <name type="scientific">Xanthocytophaga agilis</name>
    <dbReference type="NCBI Taxonomy" id="3048010"/>
    <lineage>
        <taxon>Bacteria</taxon>
        <taxon>Pseudomonadati</taxon>
        <taxon>Bacteroidota</taxon>
        <taxon>Cytophagia</taxon>
        <taxon>Cytophagales</taxon>
        <taxon>Rhodocytophagaceae</taxon>
        <taxon>Xanthocytophaga</taxon>
    </lineage>
</organism>
<reference evidence="2" key="1">
    <citation type="submission" date="2023-05" db="EMBL/GenBank/DDBJ databases">
        <authorList>
            <person name="Zhang X."/>
        </authorList>
    </citation>
    <scope>NUCLEOTIDE SEQUENCE</scope>
    <source>
        <strain evidence="2">BD1B2-1</strain>
    </source>
</reference>
<evidence type="ECO:0000259" key="1">
    <source>
        <dbReference type="Pfam" id="PF01755"/>
    </source>
</evidence>
<evidence type="ECO:0000313" key="3">
    <source>
        <dbReference type="Proteomes" id="UP001232063"/>
    </source>
</evidence>
<comment type="caution">
    <text evidence="2">The sequence shown here is derived from an EMBL/GenBank/DDBJ whole genome shotgun (WGS) entry which is preliminary data.</text>
</comment>
<sequence length="214" mass="24778">MSPLSQLNFDRIYVINLKRRPDRWEHAGKQLADAGIECKQYEAVDGQQLQLKHPFMTAGMVGCWMTHRDIFKEAVENGYESILIFEDDLKLIDGFNLMLSLSLSKLPADWEFVYLGYTHYDDQPKTGLQKVNDFWIVPANCWGTQGYMVRGKEAIRKVYEGIKEVSKEQWQVDQQISMSILPESGLRYYAHYPSVVRQAGLTSDVQTQKLIFNE</sequence>
<accession>A0AAE3R4E0</accession>
<protein>
    <submittedName>
        <fullName evidence="2">Glycosyltransferase family 25 protein</fullName>
    </submittedName>
</protein>
<gene>
    <name evidence="2" type="ORF">QNI22_07420</name>
</gene>
<dbReference type="CDD" id="cd06532">
    <property type="entry name" value="Glyco_transf_25"/>
    <property type="match status" value="1"/>
</dbReference>
<name>A0AAE3R4E0_9BACT</name>
<dbReference type="Pfam" id="PF01755">
    <property type="entry name" value="Glyco_transf_25"/>
    <property type="match status" value="1"/>
</dbReference>
<dbReference type="EMBL" id="JASJOU010000002">
    <property type="protein sequence ID" value="MDJ1500467.1"/>
    <property type="molecule type" value="Genomic_DNA"/>
</dbReference>
<dbReference type="AlphaFoldDB" id="A0AAE3R4E0"/>